<comment type="caution">
    <text evidence="1">The sequence shown here is derived from an EMBL/GenBank/DDBJ whole genome shotgun (WGS) entry which is preliminary data.</text>
</comment>
<reference evidence="1 2" key="1">
    <citation type="submission" date="2018-11" db="EMBL/GenBank/DDBJ databases">
        <title>Sequencing the genomes of 1000 actinobacteria strains.</title>
        <authorList>
            <person name="Klenk H.-P."/>
        </authorList>
    </citation>
    <scope>NUCLEOTIDE SEQUENCE [LARGE SCALE GENOMIC DNA]</scope>
    <source>
        <strain evidence="1 2">DSM 12652</strain>
    </source>
</reference>
<keyword evidence="2" id="KW-1185">Reference proteome</keyword>
<dbReference type="AlphaFoldDB" id="A0A3N2CWW8"/>
<protein>
    <submittedName>
        <fullName evidence="1">Uncharacterized protein</fullName>
    </submittedName>
</protein>
<proteinExistence type="predicted"/>
<accession>A0A3N2CWW8</accession>
<evidence type="ECO:0000313" key="2">
    <source>
        <dbReference type="Proteomes" id="UP000281738"/>
    </source>
</evidence>
<gene>
    <name evidence="1" type="ORF">EDD33_2847</name>
</gene>
<dbReference type="Proteomes" id="UP000281738">
    <property type="component" value="Unassembled WGS sequence"/>
</dbReference>
<organism evidence="1 2">
    <name type="scientific">Nocardioides aurantiacus</name>
    <dbReference type="NCBI Taxonomy" id="86796"/>
    <lineage>
        <taxon>Bacteria</taxon>
        <taxon>Bacillati</taxon>
        <taxon>Actinomycetota</taxon>
        <taxon>Actinomycetes</taxon>
        <taxon>Propionibacteriales</taxon>
        <taxon>Nocardioidaceae</taxon>
        <taxon>Nocardioides</taxon>
    </lineage>
</organism>
<evidence type="ECO:0000313" key="1">
    <source>
        <dbReference type="EMBL" id="ROR91966.1"/>
    </source>
</evidence>
<sequence length="222" mass="24847">MLGYRGHAGWRDMSEYAVHFTKDGAGGTDGYMSMMSILSQGYLKPSGPFGVAAELDFLGSAQKSVCLSEVPLDQLARVVEHRSEYGIGFKQTVLIEKGGARVWYVNEPSLLAEFWRKITAEQGALRDTDAELWRATPFVDLASESALFSRYEWEREWRVPGGLTFKPSDVAFLFIPEALHGAAKSFFIDVKLERLGPHYSCPLLDAAWPEDQLQEAFARVED</sequence>
<name>A0A3N2CWW8_9ACTN</name>
<dbReference type="EMBL" id="RKHO01000001">
    <property type="protein sequence ID" value="ROR91966.1"/>
    <property type="molecule type" value="Genomic_DNA"/>
</dbReference>